<comment type="function">
    <text evidence="2">Adenine glycosylase active on G-A mispairs. MutY also corrects error-prone DNA synthesis past GO lesions which are due to the oxidatively damaged form of guanine: 7,8-dihydro-8-oxoguanine (8-oxo-dGTP).</text>
</comment>
<keyword evidence="17" id="KW-1185">Reference proteome</keyword>
<evidence type="ECO:0000256" key="13">
    <source>
        <dbReference type="ARBA" id="ARBA00023295"/>
    </source>
</evidence>
<sequence>MNPNKFFRKRLISWYLQNKRDLPWRNTNDPYMIWLSEIILQQTRVSQGLPYFLNFIAEFPTVFDLAKADETKVLRLWQGLGYYSRARNLHACARAIVEQYNGKFPNTYDELLQLKGVGKYTAAAIASFAFHEVVPVVDGNVYRVLSRIFGVFDDIASGQGQKVFAQLAAELIDRDDPHNYNQAIMEFGAIHCTPTAPACDSCIFSRDCHANKHSLQQNLPVKTKKVKVRSRFFHYLVIQFREQILLRQRQGNDIWKGLYDFYLIEENQPLDMDQLLDPKRAGCLKDQDFLLENTSGQYKHVLTHQRIFARFFHIKLAVQQLPDLRITNGDFQLYTREEINDLPKPILIDNYLNEHIF</sequence>
<evidence type="ECO:0000256" key="7">
    <source>
        <dbReference type="ARBA" id="ARBA00022723"/>
    </source>
</evidence>
<evidence type="ECO:0000256" key="11">
    <source>
        <dbReference type="ARBA" id="ARBA00023014"/>
    </source>
</evidence>
<dbReference type="RefSeq" id="WP_346760986.1">
    <property type="nucleotide sequence ID" value="NZ_JAUJEB010000007.1"/>
</dbReference>
<name>A0ABT8LDF8_9BACT</name>
<dbReference type="InterPro" id="IPR000445">
    <property type="entry name" value="HhH_motif"/>
</dbReference>
<dbReference type="Gene3D" id="1.10.340.30">
    <property type="entry name" value="Hypothetical protein, domain 2"/>
    <property type="match status" value="1"/>
</dbReference>
<evidence type="ECO:0000256" key="1">
    <source>
        <dbReference type="ARBA" id="ARBA00000843"/>
    </source>
</evidence>
<dbReference type="Gene3D" id="1.10.1670.10">
    <property type="entry name" value="Helix-hairpin-Helix base-excision DNA repair enzymes (C-terminal)"/>
    <property type="match status" value="1"/>
</dbReference>
<dbReference type="NCBIfam" id="TIGR01084">
    <property type="entry name" value="mutY"/>
    <property type="match status" value="1"/>
</dbReference>
<keyword evidence="10 14" id="KW-0408">Iron</keyword>
<evidence type="ECO:0000256" key="14">
    <source>
        <dbReference type="RuleBase" id="RU365096"/>
    </source>
</evidence>
<proteinExistence type="inferred from homology"/>
<dbReference type="Pfam" id="PF14815">
    <property type="entry name" value="NUDIX_4"/>
    <property type="match status" value="1"/>
</dbReference>
<keyword evidence="6" id="KW-0004">4Fe-4S</keyword>
<reference evidence="16" key="1">
    <citation type="submission" date="2023-06" db="EMBL/GenBank/DDBJ databases">
        <title>Genomic of Agaribacillus aureum.</title>
        <authorList>
            <person name="Wang G."/>
        </authorList>
    </citation>
    <scope>NUCLEOTIDE SEQUENCE</scope>
    <source>
        <strain evidence="16">BMA12</strain>
    </source>
</reference>
<dbReference type="InterPro" id="IPR044298">
    <property type="entry name" value="MIG/MutY"/>
</dbReference>
<evidence type="ECO:0000313" key="17">
    <source>
        <dbReference type="Proteomes" id="UP001172083"/>
    </source>
</evidence>
<comment type="cofactor">
    <cofactor evidence="14">
        <name>[4Fe-4S] cluster</name>
        <dbReference type="ChEBI" id="CHEBI:49883"/>
    </cofactor>
    <text evidence="14">Binds 1 [4Fe-4S] cluster.</text>
</comment>
<dbReference type="InterPro" id="IPR023170">
    <property type="entry name" value="HhH_base_excis_C"/>
</dbReference>
<dbReference type="Proteomes" id="UP001172083">
    <property type="component" value="Unassembled WGS sequence"/>
</dbReference>
<keyword evidence="12" id="KW-0234">DNA repair</keyword>
<evidence type="ECO:0000256" key="10">
    <source>
        <dbReference type="ARBA" id="ARBA00023004"/>
    </source>
</evidence>
<dbReference type="SMART" id="SM00478">
    <property type="entry name" value="ENDO3c"/>
    <property type="match status" value="1"/>
</dbReference>
<dbReference type="SUPFAM" id="SSF55811">
    <property type="entry name" value="Nudix"/>
    <property type="match status" value="1"/>
</dbReference>
<evidence type="ECO:0000256" key="5">
    <source>
        <dbReference type="ARBA" id="ARBA00022023"/>
    </source>
</evidence>
<keyword evidence="8 14" id="KW-0227">DNA damage</keyword>
<dbReference type="Pfam" id="PF00633">
    <property type="entry name" value="HHH"/>
    <property type="match status" value="1"/>
</dbReference>
<evidence type="ECO:0000313" key="16">
    <source>
        <dbReference type="EMBL" id="MDN5215648.1"/>
    </source>
</evidence>
<dbReference type="CDD" id="cd00056">
    <property type="entry name" value="ENDO3c"/>
    <property type="match status" value="1"/>
</dbReference>
<dbReference type="InterPro" id="IPR005760">
    <property type="entry name" value="A/G_AdeGlyc_MutY"/>
</dbReference>
<evidence type="ECO:0000256" key="4">
    <source>
        <dbReference type="ARBA" id="ARBA00012045"/>
    </source>
</evidence>
<keyword evidence="9" id="KW-0378">Hydrolase</keyword>
<evidence type="ECO:0000256" key="3">
    <source>
        <dbReference type="ARBA" id="ARBA00008343"/>
    </source>
</evidence>
<dbReference type="InterPro" id="IPR029119">
    <property type="entry name" value="MutY_C"/>
</dbReference>
<keyword evidence="11" id="KW-0411">Iron-sulfur</keyword>
<dbReference type="EMBL" id="JAUJEB010000007">
    <property type="protein sequence ID" value="MDN5215648.1"/>
    <property type="molecule type" value="Genomic_DNA"/>
</dbReference>
<comment type="caution">
    <text evidence="16">The sequence shown here is derived from an EMBL/GenBank/DDBJ whole genome shotgun (WGS) entry which is preliminary data.</text>
</comment>
<dbReference type="PANTHER" id="PTHR42944:SF1">
    <property type="entry name" value="ADENINE DNA GLYCOSYLASE"/>
    <property type="match status" value="1"/>
</dbReference>
<dbReference type="InterPro" id="IPR011257">
    <property type="entry name" value="DNA_glycosylase"/>
</dbReference>
<protein>
    <recommendedName>
        <fullName evidence="5 14">Adenine DNA glycosylase</fullName>
        <ecNumber evidence="4 14">3.2.2.31</ecNumber>
    </recommendedName>
</protein>
<comment type="catalytic activity">
    <reaction evidence="1 14">
        <text>Hydrolyzes free adenine bases from 7,8-dihydro-8-oxoguanine:adenine mismatched double-stranded DNA, leaving an apurinic site.</text>
        <dbReference type="EC" id="3.2.2.31"/>
    </reaction>
</comment>
<keyword evidence="7" id="KW-0479">Metal-binding</keyword>
<dbReference type="Gene3D" id="3.90.79.10">
    <property type="entry name" value="Nucleoside Triphosphate Pyrophosphohydrolase"/>
    <property type="match status" value="1"/>
</dbReference>
<dbReference type="SUPFAM" id="SSF48150">
    <property type="entry name" value="DNA-glycosylase"/>
    <property type="match status" value="1"/>
</dbReference>
<evidence type="ECO:0000256" key="6">
    <source>
        <dbReference type="ARBA" id="ARBA00022485"/>
    </source>
</evidence>
<gene>
    <name evidence="16" type="primary">mutY</name>
    <name evidence="16" type="ORF">QQ020_26460</name>
</gene>
<dbReference type="InterPro" id="IPR015797">
    <property type="entry name" value="NUDIX_hydrolase-like_dom_sf"/>
</dbReference>
<keyword evidence="13 14" id="KW-0326">Glycosidase</keyword>
<dbReference type="Pfam" id="PF00730">
    <property type="entry name" value="HhH-GPD"/>
    <property type="match status" value="1"/>
</dbReference>
<evidence type="ECO:0000259" key="15">
    <source>
        <dbReference type="SMART" id="SM00478"/>
    </source>
</evidence>
<accession>A0ABT8LDF8</accession>
<evidence type="ECO:0000256" key="9">
    <source>
        <dbReference type="ARBA" id="ARBA00022801"/>
    </source>
</evidence>
<dbReference type="EC" id="3.2.2.31" evidence="4 14"/>
<comment type="similarity">
    <text evidence="3 14">Belongs to the Nth/MutY family.</text>
</comment>
<dbReference type="PANTHER" id="PTHR42944">
    <property type="entry name" value="ADENINE DNA GLYCOSYLASE"/>
    <property type="match status" value="1"/>
</dbReference>
<evidence type="ECO:0000256" key="8">
    <source>
        <dbReference type="ARBA" id="ARBA00022763"/>
    </source>
</evidence>
<evidence type="ECO:0000256" key="2">
    <source>
        <dbReference type="ARBA" id="ARBA00002933"/>
    </source>
</evidence>
<organism evidence="16 17">
    <name type="scientific">Agaribacillus aureus</name>
    <dbReference type="NCBI Taxonomy" id="3051825"/>
    <lineage>
        <taxon>Bacteria</taxon>
        <taxon>Pseudomonadati</taxon>
        <taxon>Bacteroidota</taxon>
        <taxon>Cytophagia</taxon>
        <taxon>Cytophagales</taxon>
        <taxon>Splendidivirgaceae</taxon>
        <taxon>Agaribacillus</taxon>
    </lineage>
</organism>
<evidence type="ECO:0000256" key="12">
    <source>
        <dbReference type="ARBA" id="ARBA00023204"/>
    </source>
</evidence>
<feature type="domain" description="HhH-GPD" evidence="15">
    <location>
        <begin position="39"/>
        <end position="190"/>
    </location>
</feature>
<dbReference type="CDD" id="cd03431">
    <property type="entry name" value="NUDIX_DNA_Glycosylase_C-MutY"/>
    <property type="match status" value="1"/>
</dbReference>
<dbReference type="InterPro" id="IPR003265">
    <property type="entry name" value="HhH-GPD_domain"/>
</dbReference>